<dbReference type="Pfam" id="PF02518">
    <property type="entry name" value="HATPase_c"/>
    <property type="match status" value="1"/>
</dbReference>
<dbReference type="GO" id="GO:0005886">
    <property type="term" value="C:plasma membrane"/>
    <property type="evidence" value="ECO:0007669"/>
    <property type="project" value="UniProtKB-SubCell"/>
</dbReference>
<dbReference type="CDD" id="cd06225">
    <property type="entry name" value="HAMP"/>
    <property type="match status" value="1"/>
</dbReference>
<evidence type="ECO:0000313" key="19">
    <source>
        <dbReference type="EMBL" id="SES87493.1"/>
    </source>
</evidence>
<dbReference type="PRINTS" id="PR00344">
    <property type="entry name" value="BCTRLSENSOR"/>
</dbReference>
<dbReference type="Gene3D" id="1.10.287.130">
    <property type="match status" value="1"/>
</dbReference>
<dbReference type="EMBL" id="FOHW01000003">
    <property type="protein sequence ID" value="SES87493.1"/>
    <property type="molecule type" value="Genomic_DNA"/>
</dbReference>
<keyword evidence="8 16" id="KW-0812">Transmembrane</keyword>
<evidence type="ECO:0000256" key="13">
    <source>
        <dbReference type="ARBA" id="ARBA00023012"/>
    </source>
</evidence>
<dbReference type="InterPro" id="IPR036890">
    <property type="entry name" value="HATPase_C_sf"/>
</dbReference>
<keyword evidence="6" id="KW-0597">Phosphoprotein</keyword>
<evidence type="ECO:0000259" key="18">
    <source>
        <dbReference type="PROSITE" id="PS50885"/>
    </source>
</evidence>
<evidence type="ECO:0000259" key="17">
    <source>
        <dbReference type="PROSITE" id="PS50109"/>
    </source>
</evidence>
<evidence type="ECO:0000256" key="8">
    <source>
        <dbReference type="ARBA" id="ARBA00022692"/>
    </source>
</evidence>
<keyword evidence="14 16" id="KW-0472">Membrane</keyword>
<comment type="subcellular location">
    <subcellularLocation>
        <location evidence="2">Cell inner membrane</location>
        <topology evidence="2">Multi-pass membrane protein</topology>
    </subcellularLocation>
</comment>
<evidence type="ECO:0000256" key="4">
    <source>
        <dbReference type="ARBA" id="ARBA00022475"/>
    </source>
</evidence>
<dbReference type="SMART" id="SM00387">
    <property type="entry name" value="HATPase_c"/>
    <property type="match status" value="1"/>
</dbReference>
<keyword evidence="12 16" id="KW-1133">Transmembrane helix</keyword>
<dbReference type="Pfam" id="PF00512">
    <property type="entry name" value="HisKA"/>
    <property type="match status" value="1"/>
</dbReference>
<organism evidence="19 20">
    <name type="scientific">Pseudomonas graminis</name>
    <dbReference type="NCBI Taxonomy" id="158627"/>
    <lineage>
        <taxon>Bacteria</taxon>
        <taxon>Pseudomonadati</taxon>
        <taxon>Pseudomonadota</taxon>
        <taxon>Gammaproteobacteria</taxon>
        <taxon>Pseudomonadales</taxon>
        <taxon>Pseudomonadaceae</taxon>
        <taxon>Pseudomonas</taxon>
    </lineage>
</organism>
<dbReference type="InterPro" id="IPR003661">
    <property type="entry name" value="HisK_dim/P_dom"/>
</dbReference>
<dbReference type="GO" id="GO:0000155">
    <property type="term" value="F:phosphorelay sensor kinase activity"/>
    <property type="evidence" value="ECO:0007669"/>
    <property type="project" value="InterPro"/>
</dbReference>
<dbReference type="PROSITE" id="PS50109">
    <property type="entry name" value="HIS_KIN"/>
    <property type="match status" value="1"/>
</dbReference>
<dbReference type="PROSITE" id="PS50885">
    <property type="entry name" value="HAMP"/>
    <property type="match status" value="1"/>
</dbReference>
<dbReference type="PANTHER" id="PTHR44936:SF5">
    <property type="entry name" value="SENSOR HISTIDINE KINASE ENVZ"/>
    <property type="match status" value="1"/>
</dbReference>
<evidence type="ECO:0000256" key="3">
    <source>
        <dbReference type="ARBA" id="ARBA00012438"/>
    </source>
</evidence>
<name>A0A1I0A060_9PSED</name>
<dbReference type="CDD" id="cd00082">
    <property type="entry name" value="HisKA"/>
    <property type="match status" value="1"/>
</dbReference>
<dbReference type="SMART" id="SM00304">
    <property type="entry name" value="HAMP"/>
    <property type="match status" value="1"/>
</dbReference>
<evidence type="ECO:0000256" key="12">
    <source>
        <dbReference type="ARBA" id="ARBA00022989"/>
    </source>
</evidence>
<feature type="transmembrane region" description="Helical" evidence="16">
    <location>
        <begin position="79"/>
        <end position="101"/>
    </location>
</feature>
<proteinExistence type="predicted"/>
<dbReference type="InterPro" id="IPR004358">
    <property type="entry name" value="Sig_transdc_His_kin-like_C"/>
</dbReference>
<accession>A0A1I0A060</accession>
<gene>
    <name evidence="19" type="ORF">SAMN05216197_10350</name>
</gene>
<reference evidence="19 20" key="1">
    <citation type="submission" date="2016-10" db="EMBL/GenBank/DDBJ databases">
        <authorList>
            <person name="de Groot N.N."/>
        </authorList>
    </citation>
    <scope>NUCLEOTIDE SEQUENCE [LARGE SCALE GENOMIC DNA]</scope>
    <source>
        <strain evidence="19 20">DSM 11363</strain>
    </source>
</reference>
<evidence type="ECO:0000313" key="20">
    <source>
        <dbReference type="Proteomes" id="UP000182332"/>
    </source>
</evidence>
<comment type="catalytic activity">
    <reaction evidence="1">
        <text>ATP + protein L-histidine = ADP + protein N-phospho-L-histidine.</text>
        <dbReference type="EC" id="2.7.13.3"/>
    </reaction>
</comment>
<evidence type="ECO:0000256" key="2">
    <source>
        <dbReference type="ARBA" id="ARBA00004429"/>
    </source>
</evidence>
<dbReference type="InterPro" id="IPR003660">
    <property type="entry name" value="HAMP_dom"/>
</dbReference>
<keyword evidence="5" id="KW-0997">Cell inner membrane</keyword>
<keyword evidence="4" id="KW-1003">Cell membrane</keyword>
<sequence length="359" mass="39745">MIRSADTLFARLFGGALLAIVLAHLLAFVWFHYYGPRMPPPPGCDRPMAGQMQAPSDRDPAAEAGQNDRRRPPCRPPLLGIPLVPLLFQLISLVLAAWFGAKALSRPIRRLSDAAERLSENLDSPPLATNGPREARQAAQAFNLMQERIREQVRQRGRMLAAVSHDLRTPLARLKLRVEQIDEPRLHGQMSQDLNDMIGMLDATLTYLNEQRTSEALQYFDVQALIESLAENAQDNGDDIQASGTCRPLNSQPMALRSCLNNLIDNALRYAGHARVEIEDASDRLRVSVIDHGPGIPEDLREVVFEPFYRVESSRNRNSGGVGIGMTIAREAARRMGGDLRLEQTPGGGLTAVLDLPRI</sequence>
<protein>
    <recommendedName>
        <fullName evidence="3">histidine kinase</fullName>
        <ecNumber evidence="3">2.7.13.3</ecNumber>
    </recommendedName>
</protein>
<dbReference type="Gene3D" id="3.30.565.10">
    <property type="entry name" value="Histidine kinase-like ATPase, C-terminal domain"/>
    <property type="match status" value="1"/>
</dbReference>
<evidence type="ECO:0000256" key="11">
    <source>
        <dbReference type="ARBA" id="ARBA00022840"/>
    </source>
</evidence>
<feature type="transmembrane region" description="Helical" evidence="16">
    <location>
        <begin position="12"/>
        <end position="33"/>
    </location>
</feature>
<dbReference type="GO" id="GO:0005524">
    <property type="term" value="F:ATP binding"/>
    <property type="evidence" value="ECO:0007669"/>
    <property type="project" value="UniProtKB-KW"/>
</dbReference>
<feature type="compositionally biased region" description="Basic and acidic residues" evidence="15">
    <location>
        <begin position="56"/>
        <end position="71"/>
    </location>
</feature>
<dbReference type="InterPro" id="IPR036097">
    <property type="entry name" value="HisK_dim/P_sf"/>
</dbReference>
<dbReference type="EC" id="2.7.13.3" evidence="3"/>
<keyword evidence="13" id="KW-0902">Two-component regulatory system</keyword>
<evidence type="ECO:0000256" key="16">
    <source>
        <dbReference type="SAM" id="Phobius"/>
    </source>
</evidence>
<dbReference type="SUPFAM" id="SSF47384">
    <property type="entry name" value="Homodimeric domain of signal transducing histidine kinase"/>
    <property type="match status" value="1"/>
</dbReference>
<dbReference type="Pfam" id="PF00672">
    <property type="entry name" value="HAMP"/>
    <property type="match status" value="1"/>
</dbReference>
<dbReference type="AlphaFoldDB" id="A0A1I0A060"/>
<keyword evidence="9" id="KW-0547">Nucleotide-binding</keyword>
<evidence type="ECO:0000256" key="1">
    <source>
        <dbReference type="ARBA" id="ARBA00000085"/>
    </source>
</evidence>
<dbReference type="InterPro" id="IPR005467">
    <property type="entry name" value="His_kinase_dom"/>
</dbReference>
<evidence type="ECO:0000256" key="5">
    <source>
        <dbReference type="ARBA" id="ARBA00022519"/>
    </source>
</evidence>
<feature type="domain" description="HAMP" evidence="18">
    <location>
        <begin position="102"/>
        <end position="154"/>
    </location>
</feature>
<dbReference type="InterPro" id="IPR050980">
    <property type="entry name" value="2C_sensor_his_kinase"/>
</dbReference>
<dbReference type="RefSeq" id="WP_074884908.1">
    <property type="nucleotide sequence ID" value="NZ_FOHW01000003.1"/>
</dbReference>
<dbReference type="Proteomes" id="UP000182332">
    <property type="component" value="Unassembled WGS sequence"/>
</dbReference>
<dbReference type="CDD" id="cd00075">
    <property type="entry name" value="HATPase"/>
    <property type="match status" value="1"/>
</dbReference>
<evidence type="ECO:0000256" key="14">
    <source>
        <dbReference type="ARBA" id="ARBA00023136"/>
    </source>
</evidence>
<feature type="region of interest" description="Disordered" evidence="15">
    <location>
        <begin position="42"/>
        <end position="74"/>
    </location>
</feature>
<dbReference type="SMART" id="SM00388">
    <property type="entry name" value="HisKA"/>
    <property type="match status" value="1"/>
</dbReference>
<feature type="domain" description="Histidine kinase" evidence="17">
    <location>
        <begin position="162"/>
        <end position="359"/>
    </location>
</feature>
<keyword evidence="11" id="KW-0067">ATP-binding</keyword>
<evidence type="ECO:0000256" key="6">
    <source>
        <dbReference type="ARBA" id="ARBA00022553"/>
    </source>
</evidence>
<evidence type="ECO:0000256" key="9">
    <source>
        <dbReference type="ARBA" id="ARBA00022741"/>
    </source>
</evidence>
<keyword evidence="7" id="KW-0808">Transferase</keyword>
<evidence type="ECO:0000256" key="15">
    <source>
        <dbReference type="SAM" id="MobiDB-lite"/>
    </source>
</evidence>
<dbReference type="SUPFAM" id="SSF158472">
    <property type="entry name" value="HAMP domain-like"/>
    <property type="match status" value="1"/>
</dbReference>
<dbReference type="OrthoDB" id="9804645at2"/>
<dbReference type="PANTHER" id="PTHR44936">
    <property type="entry name" value="SENSOR PROTEIN CREC"/>
    <property type="match status" value="1"/>
</dbReference>
<evidence type="ECO:0000256" key="10">
    <source>
        <dbReference type="ARBA" id="ARBA00022777"/>
    </source>
</evidence>
<keyword evidence="10 19" id="KW-0418">Kinase</keyword>
<dbReference type="InterPro" id="IPR003594">
    <property type="entry name" value="HATPase_dom"/>
</dbReference>
<dbReference type="SUPFAM" id="SSF55874">
    <property type="entry name" value="ATPase domain of HSP90 chaperone/DNA topoisomerase II/histidine kinase"/>
    <property type="match status" value="1"/>
</dbReference>
<evidence type="ECO:0000256" key="7">
    <source>
        <dbReference type="ARBA" id="ARBA00022679"/>
    </source>
</evidence>